<dbReference type="AlphaFoldDB" id="A0A833XI38"/>
<accession>A0A833XI38</accession>
<sequence>MSGPPVASGTGGLDKIPVGPPSGGVGVFSQLDCLQSFATRFGKFLETDNATVYRTRATGARLCVAVDLRDEQGHTEVACRMGQRVRRVHVGKQSRKVEGIKDDGKIWKEVGRKNSAVVITKEDDHAKINIELQPEKPETSNAGEKIEEGEEVFVKVNKSLVTGSKEGACVSGLGGSSPLCSDENIQPSDLMENHLAVCVVQQEPSINFSVEDIVAGKLLEDATAVTHMDTG</sequence>
<dbReference type="EMBL" id="LIHL02000007">
    <property type="protein sequence ID" value="KAF5466918.1"/>
    <property type="molecule type" value="Genomic_DNA"/>
</dbReference>
<dbReference type="Proteomes" id="UP000619265">
    <property type="component" value="Unassembled WGS sequence"/>
</dbReference>
<name>A0A833XI38_JUGRE</name>
<proteinExistence type="predicted"/>
<comment type="caution">
    <text evidence="1">The sequence shown here is derived from an EMBL/GenBank/DDBJ whole genome shotgun (WGS) entry which is preliminary data.</text>
</comment>
<organism evidence="1 2">
    <name type="scientific">Juglans regia</name>
    <name type="common">English walnut</name>
    <dbReference type="NCBI Taxonomy" id="51240"/>
    <lineage>
        <taxon>Eukaryota</taxon>
        <taxon>Viridiplantae</taxon>
        <taxon>Streptophyta</taxon>
        <taxon>Embryophyta</taxon>
        <taxon>Tracheophyta</taxon>
        <taxon>Spermatophyta</taxon>
        <taxon>Magnoliopsida</taxon>
        <taxon>eudicotyledons</taxon>
        <taxon>Gunneridae</taxon>
        <taxon>Pentapetalae</taxon>
        <taxon>rosids</taxon>
        <taxon>fabids</taxon>
        <taxon>Fagales</taxon>
        <taxon>Juglandaceae</taxon>
        <taxon>Juglans</taxon>
    </lineage>
</organism>
<evidence type="ECO:0000313" key="1">
    <source>
        <dbReference type="EMBL" id="KAF5466918.1"/>
    </source>
</evidence>
<reference evidence="1" key="2">
    <citation type="submission" date="2020-03" db="EMBL/GenBank/DDBJ databases">
        <title>Walnut 2.0.</title>
        <authorList>
            <person name="Marrano A."/>
            <person name="Britton M."/>
            <person name="Zimin A.V."/>
            <person name="Zaini P.A."/>
            <person name="Workman R."/>
            <person name="Puiu D."/>
            <person name="Bianco L."/>
            <person name="Allen B.J."/>
            <person name="Troggio M."/>
            <person name="Leslie C.A."/>
            <person name="Timp W."/>
            <person name="Dendekar A."/>
            <person name="Salzberg S.L."/>
            <person name="Neale D.B."/>
        </authorList>
    </citation>
    <scope>NUCLEOTIDE SEQUENCE</scope>
    <source>
        <tissue evidence="1">Leaves</tissue>
    </source>
</reference>
<evidence type="ECO:0000313" key="2">
    <source>
        <dbReference type="Proteomes" id="UP000619265"/>
    </source>
</evidence>
<gene>
    <name evidence="1" type="ORF">F2P56_016799</name>
</gene>
<reference evidence="1" key="1">
    <citation type="submission" date="2015-10" db="EMBL/GenBank/DDBJ databases">
        <authorList>
            <person name="Martinez-Garcia P.J."/>
            <person name="Crepeau M.W."/>
            <person name="Puiu D."/>
            <person name="Gonzalez-Ibeas D."/>
            <person name="Whalen J."/>
            <person name="Stevens K."/>
            <person name="Paul R."/>
            <person name="Butterfield T."/>
            <person name="Britton M."/>
            <person name="Reagan R."/>
            <person name="Chakraborty S."/>
            <person name="Walawage S.L."/>
            <person name="Vasquez-Gross H.A."/>
            <person name="Cardeno C."/>
            <person name="Famula R."/>
            <person name="Pratt K."/>
            <person name="Kuruganti S."/>
            <person name="Aradhya M.K."/>
            <person name="Leslie C.A."/>
            <person name="Dandekar A.M."/>
            <person name="Salzberg S.L."/>
            <person name="Wegrzyn J.L."/>
            <person name="Langley C.H."/>
            <person name="Neale D.B."/>
        </authorList>
    </citation>
    <scope>NUCLEOTIDE SEQUENCE</scope>
    <source>
        <tissue evidence="1">Leaves</tissue>
    </source>
</reference>
<dbReference type="Gramene" id="Jr07_32860_p2">
    <property type="protein sequence ID" value="cds.Jr07_32860_p2"/>
    <property type="gene ID" value="Jr07_32860"/>
</dbReference>
<protein>
    <submittedName>
        <fullName evidence="1">Uncharacterized protein</fullName>
    </submittedName>
</protein>